<proteinExistence type="inferred from homology"/>
<dbReference type="SUPFAM" id="SSF88659">
    <property type="entry name" value="Sigma3 and sigma4 domains of RNA polymerase sigma factors"/>
    <property type="match status" value="1"/>
</dbReference>
<evidence type="ECO:0000256" key="2">
    <source>
        <dbReference type="ARBA" id="ARBA00023015"/>
    </source>
</evidence>
<dbReference type="PANTHER" id="PTHR43133:SF63">
    <property type="entry name" value="RNA POLYMERASE SIGMA FACTOR FECI-RELATED"/>
    <property type="match status" value="1"/>
</dbReference>
<evidence type="ECO:0000256" key="5">
    <source>
        <dbReference type="SAM" id="MobiDB-lite"/>
    </source>
</evidence>
<keyword evidence="9" id="KW-1185">Reference proteome</keyword>
<dbReference type="RefSeq" id="WP_221603329.1">
    <property type="nucleotide sequence ID" value="NZ_JAIGNU010000002.1"/>
</dbReference>
<evidence type="ECO:0000313" key="8">
    <source>
        <dbReference type="EMBL" id="MBX7502161.1"/>
    </source>
</evidence>
<evidence type="ECO:0000256" key="3">
    <source>
        <dbReference type="ARBA" id="ARBA00023082"/>
    </source>
</evidence>
<gene>
    <name evidence="8" type="ORF">K3181_11980</name>
</gene>
<comment type="caution">
    <text evidence="8">The sequence shown here is derived from an EMBL/GenBank/DDBJ whole genome shotgun (WGS) entry which is preliminary data.</text>
</comment>
<dbReference type="Proteomes" id="UP000782554">
    <property type="component" value="Unassembled WGS sequence"/>
</dbReference>
<dbReference type="NCBIfam" id="TIGR02937">
    <property type="entry name" value="sigma70-ECF"/>
    <property type="match status" value="1"/>
</dbReference>
<accession>A0ABS7JX32</accession>
<comment type="similarity">
    <text evidence="1">Belongs to the sigma-70 factor family. ECF subfamily.</text>
</comment>
<evidence type="ECO:0000256" key="1">
    <source>
        <dbReference type="ARBA" id="ARBA00010641"/>
    </source>
</evidence>
<dbReference type="PANTHER" id="PTHR43133">
    <property type="entry name" value="RNA POLYMERASE ECF-TYPE SIGMA FACTO"/>
    <property type="match status" value="1"/>
</dbReference>
<dbReference type="InterPro" id="IPR007627">
    <property type="entry name" value="RNA_pol_sigma70_r2"/>
</dbReference>
<feature type="compositionally biased region" description="Basic and acidic residues" evidence="5">
    <location>
        <begin position="78"/>
        <end position="89"/>
    </location>
</feature>
<reference evidence="8 9" key="1">
    <citation type="submission" date="2021-08" db="EMBL/GenBank/DDBJ databases">
        <title>Comparative Genomics Analysis of the Genus Qipengyuania Reveals Extensive Genetic Diversity and Metabolic Versatility, Including the Description of Fifteen Novel Species.</title>
        <authorList>
            <person name="Liu Y."/>
        </authorList>
    </citation>
    <scope>NUCLEOTIDE SEQUENCE [LARGE SCALE GENOMIC DNA]</scope>
    <source>
        <strain evidence="8 9">YG27</strain>
    </source>
</reference>
<dbReference type="Gene3D" id="1.10.1740.10">
    <property type="match status" value="1"/>
</dbReference>
<feature type="region of interest" description="Disordered" evidence="5">
    <location>
        <begin position="78"/>
        <end position="109"/>
    </location>
</feature>
<name>A0ABS7JX32_9SPHN</name>
<sequence>MEGALSEAEDSGLRKLAAEMRPQLVRFIVSRGCEPDEAEDVYQDLFVKLAGWRGGPVANARAYLFQMTNNLVRDLRRGARRQQGRDDGWARSQYGQDLMSDPQPTPEHTALDRDFLAKVERALAAMPPRTVEILRLYRVDGVGQKAIASRLDISLSAVEKHLQRAYRELQLVRATLEGETRAAHMEDSHV</sequence>
<dbReference type="EMBL" id="JAIGNU010000002">
    <property type="protein sequence ID" value="MBX7502161.1"/>
    <property type="molecule type" value="Genomic_DNA"/>
</dbReference>
<dbReference type="InterPro" id="IPR013249">
    <property type="entry name" value="RNA_pol_sigma70_r4_t2"/>
</dbReference>
<keyword evidence="2" id="KW-0805">Transcription regulation</keyword>
<dbReference type="Pfam" id="PF08281">
    <property type="entry name" value="Sigma70_r4_2"/>
    <property type="match status" value="1"/>
</dbReference>
<dbReference type="InterPro" id="IPR039425">
    <property type="entry name" value="RNA_pol_sigma-70-like"/>
</dbReference>
<evidence type="ECO:0000259" key="7">
    <source>
        <dbReference type="Pfam" id="PF08281"/>
    </source>
</evidence>
<evidence type="ECO:0000259" key="6">
    <source>
        <dbReference type="Pfam" id="PF04542"/>
    </source>
</evidence>
<organism evidence="8 9">
    <name type="scientific">Qipengyuania mesophila</name>
    <dbReference type="NCBI Taxonomy" id="2867246"/>
    <lineage>
        <taxon>Bacteria</taxon>
        <taxon>Pseudomonadati</taxon>
        <taxon>Pseudomonadota</taxon>
        <taxon>Alphaproteobacteria</taxon>
        <taxon>Sphingomonadales</taxon>
        <taxon>Erythrobacteraceae</taxon>
        <taxon>Qipengyuania</taxon>
    </lineage>
</organism>
<dbReference type="InterPro" id="IPR036388">
    <property type="entry name" value="WH-like_DNA-bd_sf"/>
</dbReference>
<keyword evidence="3" id="KW-0731">Sigma factor</keyword>
<dbReference type="SUPFAM" id="SSF88946">
    <property type="entry name" value="Sigma2 domain of RNA polymerase sigma factors"/>
    <property type="match status" value="1"/>
</dbReference>
<protein>
    <submittedName>
        <fullName evidence="8">RNA polymerase sigma factor</fullName>
    </submittedName>
</protein>
<evidence type="ECO:0000256" key="4">
    <source>
        <dbReference type="ARBA" id="ARBA00023163"/>
    </source>
</evidence>
<feature type="domain" description="RNA polymerase sigma factor 70 region 4 type 2" evidence="7">
    <location>
        <begin position="118"/>
        <end position="169"/>
    </location>
</feature>
<dbReference type="InterPro" id="IPR013324">
    <property type="entry name" value="RNA_pol_sigma_r3/r4-like"/>
</dbReference>
<keyword evidence="4" id="KW-0804">Transcription</keyword>
<evidence type="ECO:0000313" key="9">
    <source>
        <dbReference type="Proteomes" id="UP000782554"/>
    </source>
</evidence>
<dbReference type="InterPro" id="IPR014284">
    <property type="entry name" value="RNA_pol_sigma-70_dom"/>
</dbReference>
<dbReference type="InterPro" id="IPR013325">
    <property type="entry name" value="RNA_pol_sigma_r2"/>
</dbReference>
<feature type="domain" description="RNA polymerase sigma-70 region 2" evidence="6">
    <location>
        <begin position="18"/>
        <end position="81"/>
    </location>
</feature>
<dbReference type="Gene3D" id="1.10.10.10">
    <property type="entry name" value="Winged helix-like DNA-binding domain superfamily/Winged helix DNA-binding domain"/>
    <property type="match status" value="1"/>
</dbReference>
<dbReference type="Pfam" id="PF04542">
    <property type="entry name" value="Sigma70_r2"/>
    <property type="match status" value="1"/>
</dbReference>